<dbReference type="AlphaFoldDB" id="A0A069PX44"/>
<keyword evidence="3" id="KW-1185">Reference proteome</keyword>
<organism evidence="2 3">
    <name type="scientific">Caballeronia glathei</name>
    <dbReference type="NCBI Taxonomy" id="60547"/>
    <lineage>
        <taxon>Bacteria</taxon>
        <taxon>Pseudomonadati</taxon>
        <taxon>Pseudomonadota</taxon>
        <taxon>Betaproteobacteria</taxon>
        <taxon>Burkholderiales</taxon>
        <taxon>Burkholderiaceae</taxon>
        <taxon>Caballeronia</taxon>
    </lineage>
</organism>
<evidence type="ECO:0000313" key="2">
    <source>
        <dbReference type="EMBL" id="KDR41956.1"/>
    </source>
</evidence>
<dbReference type="Proteomes" id="UP000027466">
    <property type="component" value="Unassembled WGS sequence"/>
</dbReference>
<comment type="caution">
    <text evidence="2">The sequence shown here is derived from an EMBL/GenBank/DDBJ whole genome shotgun (WGS) entry which is preliminary data.</text>
</comment>
<evidence type="ECO:0000256" key="1">
    <source>
        <dbReference type="SAM" id="MobiDB-lite"/>
    </source>
</evidence>
<feature type="region of interest" description="Disordered" evidence="1">
    <location>
        <begin position="1"/>
        <end position="20"/>
    </location>
</feature>
<dbReference type="RefSeq" id="WP_035934492.1">
    <property type="nucleotide sequence ID" value="NZ_CADFFX010000010.1"/>
</dbReference>
<dbReference type="EMBL" id="JFHC01000022">
    <property type="protein sequence ID" value="KDR41956.1"/>
    <property type="molecule type" value="Genomic_DNA"/>
</dbReference>
<proteinExistence type="predicted"/>
<gene>
    <name evidence="2" type="ORF">BG61_14590</name>
</gene>
<accession>A0A069PX44</accession>
<evidence type="ECO:0000313" key="3">
    <source>
        <dbReference type="Proteomes" id="UP000027466"/>
    </source>
</evidence>
<protein>
    <submittedName>
        <fullName evidence="2">Uncharacterized protein</fullName>
    </submittedName>
</protein>
<reference evidence="2 3" key="1">
    <citation type="submission" date="2014-03" db="EMBL/GenBank/DDBJ databases">
        <title>Draft Genome Sequences of Four Burkholderia Strains.</title>
        <authorList>
            <person name="Liu X.Y."/>
            <person name="Li C.X."/>
            <person name="Xu J.H."/>
        </authorList>
    </citation>
    <scope>NUCLEOTIDE SEQUENCE [LARGE SCALE GENOMIC DNA]</scope>
    <source>
        <strain evidence="2 3">DSM 50014</strain>
    </source>
</reference>
<name>A0A069PX44_9BURK</name>
<sequence length="61" mass="6714">MTVAAAAGKRRRLRNRGTGNGLAAANRHAAFKVDAFREFVIALESCIGMEKRFINPREAPK</sequence>